<organism evidence="3">
    <name type="scientific">Capitella teleta</name>
    <name type="common">Polychaete worm</name>
    <dbReference type="NCBI Taxonomy" id="283909"/>
    <lineage>
        <taxon>Eukaryota</taxon>
        <taxon>Metazoa</taxon>
        <taxon>Spiralia</taxon>
        <taxon>Lophotrochozoa</taxon>
        <taxon>Annelida</taxon>
        <taxon>Polychaeta</taxon>
        <taxon>Sedentaria</taxon>
        <taxon>Scolecida</taxon>
        <taxon>Capitellidae</taxon>
        <taxon>Capitella</taxon>
    </lineage>
</organism>
<reference evidence="5" key="1">
    <citation type="submission" date="2012-12" db="EMBL/GenBank/DDBJ databases">
        <authorList>
            <person name="Hellsten U."/>
            <person name="Grimwood J."/>
            <person name="Chapman J.A."/>
            <person name="Shapiro H."/>
            <person name="Aerts A."/>
            <person name="Otillar R.P."/>
            <person name="Terry A.Y."/>
            <person name="Boore J.L."/>
            <person name="Simakov O."/>
            <person name="Marletaz F."/>
            <person name="Cho S.-J."/>
            <person name="Edsinger-Gonzales E."/>
            <person name="Havlak P."/>
            <person name="Kuo D.-H."/>
            <person name="Larsson T."/>
            <person name="Lv J."/>
            <person name="Arendt D."/>
            <person name="Savage R."/>
            <person name="Osoegawa K."/>
            <person name="de Jong P."/>
            <person name="Lindberg D.R."/>
            <person name="Seaver E.C."/>
            <person name="Weisblat D.A."/>
            <person name="Putnam N.H."/>
            <person name="Grigoriev I.V."/>
            <person name="Rokhsar D.S."/>
        </authorList>
    </citation>
    <scope>NUCLEOTIDE SEQUENCE</scope>
    <source>
        <strain evidence="5">I ESC-2004</strain>
    </source>
</reference>
<feature type="region of interest" description="Disordered" evidence="1">
    <location>
        <begin position="557"/>
        <end position="582"/>
    </location>
</feature>
<feature type="region of interest" description="Disordered" evidence="1">
    <location>
        <begin position="261"/>
        <end position="349"/>
    </location>
</feature>
<feature type="compositionally biased region" description="Low complexity" evidence="1">
    <location>
        <begin position="497"/>
        <end position="510"/>
    </location>
</feature>
<keyword evidence="5" id="KW-1185">Reference proteome</keyword>
<evidence type="ECO:0000313" key="5">
    <source>
        <dbReference type="Proteomes" id="UP000014760"/>
    </source>
</evidence>
<evidence type="ECO:0000313" key="3">
    <source>
        <dbReference type="EMBL" id="ELU18748.1"/>
    </source>
</evidence>
<feature type="region of interest" description="Disordered" evidence="1">
    <location>
        <begin position="471"/>
        <end position="516"/>
    </location>
</feature>
<dbReference type="EMBL" id="KB291799">
    <property type="protein sequence ID" value="ELU18748.1"/>
    <property type="molecule type" value="Genomic_DNA"/>
</dbReference>
<protein>
    <submittedName>
        <fullName evidence="3 4">Uncharacterized protein</fullName>
    </submittedName>
</protein>
<gene>
    <name evidence="3" type="ORF">CAPTEDRAFT_218476</name>
</gene>
<name>R7VIT9_CAPTE</name>
<reference evidence="4" key="3">
    <citation type="submission" date="2015-06" db="UniProtKB">
        <authorList>
            <consortium name="EnsemblMetazoa"/>
        </authorList>
    </citation>
    <scope>IDENTIFICATION</scope>
</reference>
<feature type="compositionally biased region" description="Low complexity" evidence="1">
    <location>
        <begin position="480"/>
        <end position="490"/>
    </location>
</feature>
<proteinExistence type="predicted"/>
<feature type="compositionally biased region" description="Low complexity" evidence="1">
    <location>
        <begin position="264"/>
        <end position="349"/>
    </location>
</feature>
<evidence type="ECO:0000256" key="1">
    <source>
        <dbReference type="SAM" id="MobiDB-lite"/>
    </source>
</evidence>
<keyword evidence="2" id="KW-0472">Membrane</keyword>
<keyword evidence="2" id="KW-1133">Transmembrane helix</keyword>
<dbReference type="Proteomes" id="UP000014760">
    <property type="component" value="Unassembled WGS sequence"/>
</dbReference>
<keyword evidence="2" id="KW-0812">Transmembrane</keyword>
<dbReference type="EMBL" id="AMQN01000514">
    <property type="status" value="NOT_ANNOTATED_CDS"/>
    <property type="molecule type" value="Genomic_DNA"/>
</dbReference>
<dbReference type="AlphaFoldDB" id="R7VIT9"/>
<feature type="transmembrane region" description="Helical" evidence="2">
    <location>
        <begin position="388"/>
        <end position="412"/>
    </location>
</feature>
<reference evidence="3 5" key="2">
    <citation type="journal article" date="2013" name="Nature">
        <title>Insights into bilaterian evolution from three spiralian genomes.</title>
        <authorList>
            <person name="Simakov O."/>
            <person name="Marletaz F."/>
            <person name="Cho S.J."/>
            <person name="Edsinger-Gonzales E."/>
            <person name="Havlak P."/>
            <person name="Hellsten U."/>
            <person name="Kuo D.H."/>
            <person name="Larsson T."/>
            <person name="Lv J."/>
            <person name="Arendt D."/>
            <person name="Savage R."/>
            <person name="Osoegawa K."/>
            <person name="de Jong P."/>
            <person name="Grimwood J."/>
            <person name="Chapman J.A."/>
            <person name="Shapiro H."/>
            <person name="Aerts A."/>
            <person name="Otillar R.P."/>
            <person name="Terry A.Y."/>
            <person name="Boore J.L."/>
            <person name="Grigoriev I.V."/>
            <person name="Lindberg D.R."/>
            <person name="Seaver E.C."/>
            <person name="Weisblat D.A."/>
            <person name="Putnam N.H."/>
            <person name="Rokhsar D.S."/>
        </authorList>
    </citation>
    <scope>NUCLEOTIDE SEQUENCE</scope>
    <source>
        <strain evidence="3 5">I ESC-2004</strain>
    </source>
</reference>
<dbReference type="STRING" id="283909.R7VIT9"/>
<sequence length="641" mass="69631">MTTRCQKDPINPEGLNIVCPTDETIWIRRAFLAAAPIGDRRFCNDPRHNETDHCTICEDKLSNDMGKTCNLFSNCKFFPECDESQCGQGNVQLYLHAEYECLPRAISNGGYVEYIYTYLENSHQVEDRVFLLSRSYSEWSKEAINRCKVLVNKGVRLVLRILDLKGRLIDARSQCTYNFYVNDGGNNYVAQTCPRATWIGVDYTLPVLDEDREVDIVFDRAHQSAEGKLWLVLLGTHSGSLDGPQTPASFRVQCGPEVELLPLPTTTTSSTTTSSTTAATTAPNSSPTTSTTATTAPNSSPTTATTATTSTAPPTTTATTATSTTHLPTTTTMTLTTTSTTTTTTMTPTTTTGSFMTSFTIGDEMNATKSTNSSIVLPNSDGINSTEIAAVIAGIAFSTFVILVVILVAVYCKNRNKRNTPSGSSKAFDPIDAWENNGVENPSFIKPLELASSMNGSLYAEIASEHNKKTPHNFVFVPGKTTKSSSKNSSCDSGFPSDYQGDSGSGSSTDRYPSGETVTFNLSMENDDEGVYACTLPNLSSQESPAHAAINANFTLRSKPLPPPVAKKPPKKTSIPSVQTQGNDIGSLYAKVKPKHLRDQNTKVPTFDEPDEKAHKMFFSDLNLDDSSEYGYAMTLPWTDA</sequence>
<evidence type="ECO:0000313" key="4">
    <source>
        <dbReference type="EnsemblMetazoa" id="CapteP218476"/>
    </source>
</evidence>
<accession>R7VIT9</accession>
<dbReference type="EnsemblMetazoa" id="CapteT218476">
    <property type="protein sequence ID" value="CapteP218476"/>
    <property type="gene ID" value="CapteG218476"/>
</dbReference>
<evidence type="ECO:0000256" key="2">
    <source>
        <dbReference type="SAM" id="Phobius"/>
    </source>
</evidence>
<dbReference type="HOGENOM" id="CLU_427141_0_0_1"/>